<evidence type="ECO:0000256" key="1">
    <source>
        <dbReference type="ARBA" id="ARBA00000185"/>
    </source>
</evidence>
<feature type="short sequence motif" description="GyrA-box" evidence="9">
    <location>
        <begin position="543"/>
        <end position="549"/>
    </location>
</feature>
<evidence type="ECO:0000256" key="6">
    <source>
        <dbReference type="ARBA" id="ARBA00023029"/>
    </source>
</evidence>
<comment type="similarity">
    <text evidence="2 9">Belongs to the type II topoisomerase GyrA/ParC subunit family.</text>
</comment>
<dbReference type="InterPro" id="IPR013758">
    <property type="entry name" value="Topo_IIA_A/C_ab"/>
</dbReference>
<comment type="miscellaneous">
    <text evidence="9">Few gyrases are as efficient as E.coli at forming negative supercoils. Not all organisms have 2 type II topoisomerases; in organisms with a single type II topoisomerase this enzyme also has to decatenate newly replicated chromosomes.</text>
</comment>
<evidence type="ECO:0000256" key="5">
    <source>
        <dbReference type="ARBA" id="ARBA00022840"/>
    </source>
</evidence>
<dbReference type="NCBIfam" id="NF004043">
    <property type="entry name" value="PRK05560.1"/>
    <property type="match status" value="1"/>
</dbReference>
<evidence type="ECO:0000256" key="8">
    <source>
        <dbReference type="ARBA" id="ARBA00023235"/>
    </source>
</evidence>
<evidence type="ECO:0000313" key="14">
    <source>
        <dbReference type="Proteomes" id="UP000262583"/>
    </source>
</evidence>
<dbReference type="GO" id="GO:0005737">
    <property type="term" value="C:cytoplasm"/>
    <property type="evidence" value="ECO:0007669"/>
    <property type="project" value="UniProtKB-SubCell"/>
</dbReference>
<accession>A0A2Z4Y5I0</accession>
<comment type="subunit">
    <text evidence="9">Heterotetramer, composed of two GyrA and two GyrB chains. In the heterotetramer, GyrA contains the active site tyrosine that forms a transient covalent intermediate with DNA, while GyrB binds cofactors and catalyzes ATP hydrolysis.</text>
</comment>
<dbReference type="SUPFAM" id="SSF101904">
    <property type="entry name" value="GyrA/ParC C-terminal domain-like"/>
    <property type="match status" value="1"/>
</dbReference>
<dbReference type="HAMAP" id="MF_01897">
    <property type="entry name" value="GyrA"/>
    <property type="match status" value="1"/>
</dbReference>
<dbReference type="FunFam" id="1.10.268.10:FF:000001">
    <property type="entry name" value="DNA gyrase subunit A"/>
    <property type="match status" value="1"/>
</dbReference>
<comment type="catalytic activity">
    <reaction evidence="1 9 10">
        <text>ATP-dependent breakage, passage and rejoining of double-stranded DNA.</text>
        <dbReference type="EC" id="5.6.2.2"/>
    </reaction>
</comment>
<evidence type="ECO:0000256" key="2">
    <source>
        <dbReference type="ARBA" id="ARBA00008263"/>
    </source>
</evidence>
<dbReference type="SMART" id="SM00434">
    <property type="entry name" value="TOP4c"/>
    <property type="match status" value="1"/>
</dbReference>
<feature type="domain" description="Topo IIA-type catalytic" evidence="12">
    <location>
        <begin position="34"/>
        <end position="516"/>
    </location>
</feature>
<dbReference type="NCBIfam" id="TIGR01063">
    <property type="entry name" value="gyrA"/>
    <property type="match status" value="1"/>
</dbReference>
<name>A0A2Z4Y5I0_SUMC1</name>
<dbReference type="Pfam" id="PF03989">
    <property type="entry name" value="DNA_gyraseA_C"/>
    <property type="match status" value="6"/>
</dbReference>
<dbReference type="Gene3D" id="3.30.1360.40">
    <property type="match status" value="1"/>
</dbReference>
<dbReference type="GO" id="GO:0005524">
    <property type="term" value="F:ATP binding"/>
    <property type="evidence" value="ECO:0007669"/>
    <property type="project" value="UniProtKB-UniRule"/>
</dbReference>
<dbReference type="EC" id="5.6.2.2" evidence="9"/>
<dbReference type="Gene3D" id="2.120.10.90">
    <property type="entry name" value="DNA gyrase/topoisomerase IV, subunit A, C-terminal"/>
    <property type="match status" value="1"/>
</dbReference>
<evidence type="ECO:0000256" key="11">
    <source>
        <dbReference type="SAM" id="MobiDB-lite"/>
    </source>
</evidence>
<evidence type="ECO:0000256" key="9">
    <source>
        <dbReference type="HAMAP-Rule" id="MF_01897"/>
    </source>
</evidence>
<dbReference type="Proteomes" id="UP000262583">
    <property type="component" value="Chromosome"/>
</dbReference>
<dbReference type="AlphaFoldDB" id="A0A2Z4Y5I0"/>
<proteinExistence type="inferred from homology"/>
<dbReference type="EMBL" id="CP030759">
    <property type="protein sequence ID" value="AXA36424.1"/>
    <property type="molecule type" value="Genomic_DNA"/>
</dbReference>
<keyword evidence="7 9" id="KW-0238">DNA-binding</keyword>
<dbReference type="InterPro" id="IPR006691">
    <property type="entry name" value="GyrA/parC_rep"/>
</dbReference>
<dbReference type="GO" id="GO:0034335">
    <property type="term" value="F:DNA negative supercoiling activity"/>
    <property type="evidence" value="ECO:0007669"/>
    <property type="project" value="UniProtKB-ARBA"/>
</dbReference>
<dbReference type="InterPro" id="IPR002205">
    <property type="entry name" value="Topo_IIA_dom_A"/>
</dbReference>
<dbReference type="PANTHER" id="PTHR43493">
    <property type="entry name" value="DNA GYRASE/TOPOISOMERASE SUBUNIT A"/>
    <property type="match status" value="1"/>
</dbReference>
<evidence type="ECO:0000256" key="10">
    <source>
        <dbReference type="PROSITE-ProRule" id="PRU01384"/>
    </source>
</evidence>
<dbReference type="GO" id="GO:0006265">
    <property type="term" value="P:DNA topological change"/>
    <property type="evidence" value="ECO:0007669"/>
    <property type="project" value="UniProtKB-UniRule"/>
</dbReference>
<dbReference type="PROSITE" id="PS52040">
    <property type="entry name" value="TOPO_IIA"/>
    <property type="match status" value="1"/>
</dbReference>
<evidence type="ECO:0000256" key="4">
    <source>
        <dbReference type="ARBA" id="ARBA00022741"/>
    </source>
</evidence>
<dbReference type="FunFam" id="3.30.1360.40:FF:000002">
    <property type="entry name" value="DNA gyrase subunit A"/>
    <property type="match status" value="1"/>
</dbReference>
<evidence type="ECO:0000256" key="3">
    <source>
        <dbReference type="ARBA" id="ARBA00022490"/>
    </source>
</evidence>
<dbReference type="InterPro" id="IPR013757">
    <property type="entry name" value="Topo_IIA_A_a_sf"/>
</dbReference>
<dbReference type="InterPro" id="IPR050220">
    <property type="entry name" value="Type_II_DNA_Topoisomerases"/>
</dbReference>
<evidence type="ECO:0000259" key="12">
    <source>
        <dbReference type="PROSITE" id="PS52040"/>
    </source>
</evidence>
<dbReference type="InterPro" id="IPR005743">
    <property type="entry name" value="GyrA"/>
</dbReference>
<sequence length="852" mass="95393">MQDSREQVIVHNIEDEVKTSYLDYAMSVIIGRALPDVRDGLKPVHRRIIYAMYDLGFTSTHKYEKSAKSVGAVMGNYHPHGDQAIYETLVRMAQDFSMRYPLIDGQGNFGSIDNDPPAAMRYTEARLSKFAELLLQDLDKNTVDWAPNYDGSLMEPTVLPCAFPNLLVNGSGGIAVGMSTNIPPHNLREIIDACVTMIDNPNATVADLMKHVKGPDFPTGAYIYGRKGIVDAYSTGRGRIIVRARMRVEQLKGGRTAIVVTELPFQVNKAGIVEDIANLIRDKKLTGISDLRDESDRDGIRIVIELRKDEVPEVVMNNLYKHTQLQTTFGVIMLALVDGRPRYLSLPRLIQHYLNHRRDVVVRRTRFELDRAEKRIHIVLGLCVVQDNIDAVVKIIRNAANPEEAKAQLMARFKVPLELLRPVYPDAKEAVPLSAEQAQAILDMRLSRLTQLEKNKLLEERDQLTAAIAMYRKILGDMSEVWKIVRRELLEIRDKYGDERRTEILDESAELTIEDLIADENMVITISHQGYIKRTPTDQYRRQRRGGKGVTGAETKEEDWVEHLFIGTTHNYLMFFTDRGQAYWLKVYEIPQAGRAAKGRAVVNLLNLDPNEKICAVLPVRKFEEENYLIFATARGKVCKQSLSLYAHPRKTGIKAIKIAEGDTLVDVKLTNGQSEIILATRKGMAIRFHETTVRPMGRDTAGVCGITLRGNDEVIGLETPRPGATLLTVCENGYGKRSAIEDYRLTNRGGVGVINIKTTERNGLVVAVKEVIDDDELIVMTRQGVAIRVHVSDIRVISRNTQGVRIINLEAGDVVTGVARLAEKDDAEAEEGEQTSEADSSAADDSGDSEQ</sequence>
<dbReference type="Gene3D" id="1.10.268.10">
    <property type="entry name" value="Topoisomerase, domain 3"/>
    <property type="match status" value="1"/>
</dbReference>
<comment type="subcellular location">
    <subcellularLocation>
        <location evidence="9">Cytoplasm</location>
    </subcellularLocation>
</comment>
<dbReference type="CDD" id="cd00187">
    <property type="entry name" value="TOP4c"/>
    <property type="match status" value="1"/>
</dbReference>
<dbReference type="Pfam" id="PF00521">
    <property type="entry name" value="DNA_topoisoIV"/>
    <property type="match status" value="1"/>
</dbReference>
<protein>
    <recommendedName>
        <fullName evidence="9">DNA gyrase subunit A</fullName>
        <ecNumber evidence="9">5.6.2.2</ecNumber>
    </recommendedName>
</protein>
<dbReference type="PANTHER" id="PTHR43493:SF5">
    <property type="entry name" value="DNA GYRASE SUBUNIT A, CHLOROPLASTIC_MITOCHONDRIAL"/>
    <property type="match status" value="1"/>
</dbReference>
<organism evidence="13 14">
    <name type="scientific">Sumerlaea chitinivorans</name>
    <dbReference type="NCBI Taxonomy" id="2250252"/>
    <lineage>
        <taxon>Bacteria</taxon>
        <taxon>Candidatus Sumerlaeota</taxon>
        <taxon>Candidatus Sumerlaeia</taxon>
        <taxon>Candidatus Sumerlaeales</taxon>
        <taxon>Candidatus Sumerlaeaceae</taxon>
        <taxon>Candidatus Sumerlaea</taxon>
    </lineage>
</organism>
<dbReference type="FunFam" id="2.120.10.90:FF:000004">
    <property type="entry name" value="DNA gyrase subunit A"/>
    <property type="match status" value="1"/>
</dbReference>
<evidence type="ECO:0000256" key="7">
    <source>
        <dbReference type="ARBA" id="ARBA00023125"/>
    </source>
</evidence>
<dbReference type="NCBIfam" id="NF004044">
    <property type="entry name" value="PRK05561.1"/>
    <property type="match status" value="1"/>
</dbReference>
<feature type="compositionally biased region" description="Acidic residues" evidence="11">
    <location>
        <begin position="826"/>
        <end position="837"/>
    </location>
</feature>
<reference evidence="13 14" key="1">
    <citation type="submission" date="2018-05" db="EMBL/GenBank/DDBJ databases">
        <title>A metagenomic window into the 2 km-deep terrestrial subsurface aquifer revealed taxonomically and functionally diverse microbial community comprising novel uncultured bacterial lineages.</title>
        <authorList>
            <person name="Kadnikov V.V."/>
            <person name="Mardanov A.V."/>
            <person name="Beletsky A.V."/>
            <person name="Banks D."/>
            <person name="Pimenov N.V."/>
            <person name="Frank Y.A."/>
            <person name="Karnachuk O.V."/>
            <person name="Ravin N.V."/>
        </authorList>
    </citation>
    <scope>NUCLEOTIDE SEQUENCE [LARGE SCALE GENOMIC DNA]</scope>
    <source>
        <strain evidence="13">BY</strain>
    </source>
</reference>
<dbReference type="GO" id="GO:0006261">
    <property type="term" value="P:DNA-templated DNA replication"/>
    <property type="evidence" value="ECO:0007669"/>
    <property type="project" value="UniProtKB-UniRule"/>
</dbReference>
<dbReference type="InterPro" id="IPR013760">
    <property type="entry name" value="Topo_IIA-like_dom_sf"/>
</dbReference>
<dbReference type="GO" id="GO:0009330">
    <property type="term" value="C:DNA topoisomerase type II (double strand cut, ATP-hydrolyzing) complex"/>
    <property type="evidence" value="ECO:0007669"/>
    <property type="project" value="TreeGrafter"/>
</dbReference>
<dbReference type="InterPro" id="IPR035516">
    <property type="entry name" value="Gyrase/topoIV_suA_C"/>
</dbReference>
<dbReference type="KEGG" id="schv:BRCON_1647"/>
<keyword evidence="4 9" id="KW-0547">Nucleotide-binding</keyword>
<evidence type="ECO:0000313" key="13">
    <source>
        <dbReference type="EMBL" id="AXA36424.1"/>
    </source>
</evidence>
<feature type="active site" description="O-(5'-phospho-DNA)-tyrosine intermediate" evidence="9 10">
    <location>
        <position position="122"/>
    </location>
</feature>
<dbReference type="SUPFAM" id="SSF56719">
    <property type="entry name" value="Type II DNA topoisomerase"/>
    <property type="match status" value="1"/>
</dbReference>
<keyword evidence="6 9" id="KW-0799">Topoisomerase</keyword>
<comment type="function">
    <text evidence="9">A type II topoisomerase that negatively supercoils closed circular double-stranded (ds) DNA in an ATP-dependent manner to modulate DNA topology and maintain chromosomes in an underwound state. Negative supercoiling favors strand separation, and DNA replication, transcription, recombination and repair, all of which involve strand separation. Also able to catalyze the interconversion of other topological isomers of dsDNA rings, including catenanes and knotted rings. Type II topoisomerases break and join 2 DNA strands simultaneously in an ATP-dependent manner.</text>
</comment>
<keyword evidence="8 9" id="KW-0413">Isomerase</keyword>
<keyword evidence="3 9" id="KW-0963">Cytoplasm</keyword>
<dbReference type="GO" id="GO:0005694">
    <property type="term" value="C:chromosome"/>
    <property type="evidence" value="ECO:0007669"/>
    <property type="project" value="InterPro"/>
</dbReference>
<feature type="region of interest" description="Disordered" evidence="11">
    <location>
        <begin position="823"/>
        <end position="852"/>
    </location>
</feature>
<gene>
    <name evidence="9" type="primary">gyrA</name>
    <name evidence="13" type="ORF">BRCON_1647</name>
</gene>
<dbReference type="FunFam" id="3.90.199.10:FF:000001">
    <property type="entry name" value="DNA gyrase subunit A"/>
    <property type="match status" value="1"/>
</dbReference>
<dbReference type="Gene3D" id="3.90.199.10">
    <property type="entry name" value="Topoisomerase II, domain 5"/>
    <property type="match status" value="1"/>
</dbReference>
<dbReference type="GO" id="GO:0003677">
    <property type="term" value="F:DNA binding"/>
    <property type="evidence" value="ECO:0007669"/>
    <property type="project" value="UniProtKB-UniRule"/>
</dbReference>
<keyword evidence="5 9" id="KW-0067">ATP-binding</keyword>